<dbReference type="InterPro" id="IPR023298">
    <property type="entry name" value="ATPase_P-typ_TM_dom_sf"/>
</dbReference>
<dbReference type="InterPro" id="IPR023214">
    <property type="entry name" value="HAD_sf"/>
</dbReference>
<organism evidence="10 11">
    <name type="scientific">Pedobacter alluvionis</name>
    <dbReference type="NCBI Taxonomy" id="475253"/>
    <lineage>
        <taxon>Bacteria</taxon>
        <taxon>Pseudomonadati</taxon>
        <taxon>Bacteroidota</taxon>
        <taxon>Sphingobacteriia</taxon>
        <taxon>Sphingobacteriales</taxon>
        <taxon>Sphingobacteriaceae</taxon>
        <taxon>Pedobacter</taxon>
    </lineage>
</organism>
<dbReference type="Pfam" id="PF00690">
    <property type="entry name" value="Cation_ATPase_N"/>
    <property type="match status" value="1"/>
</dbReference>
<feature type="transmembrane region" description="Helical" evidence="8">
    <location>
        <begin position="834"/>
        <end position="853"/>
    </location>
</feature>
<dbReference type="SFLD" id="SFLDG00002">
    <property type="entry name" value="C1.7:_P-type_atpase_like"/>
    <property type="match status" value="1"/>
</dbReference>
<evidence type="ECO:0000256" key="2">
    <source>
        <dbReference type="ARBA" id="ARBA00022692"/>
    </source>
</evidence>
<dbReference type="Pfam" id="PF00122">
    <property type="entry name" value="E1-E2_ATPase"/>
    <property type="match status" value="1"/>
</dbReference>
<feature type="transmembrane region" description="Helical" evidence="8">
    <location>
        <begin position="731"/>
        <end position="758"/>
    </location>
</feature>
<dbReference type="GO" id="GO:0005524">
    <property type="term" value="F:ATP binding"/>
    <property type="evidence" value="ECO:0007669"/>
    <property type="project" value="UniProtKB-KW"/>
</dbReference>
<dbReference type="InterPro" id="IPR044492">
    <property type="entry name" value="P_typ_ATPase_HD_dom"/>
</dbReference>
<dbReference type="InterPro" id="IPR001757">
    <property type="entry name" value="P_typ_ATPase"/>
</dbReference>
<dbReference type="PANTHER" id="PTHR42861">
    <property type="entry name" value="CALCIUM-TRANSPORTING ATPASE"/>
    <property type="match status" value="1"/>
</dbReference>
<dbReference type="AlphaFoldDB" id="A0A497XT25"/>
<evidence type="ECO:0000256" key="4">
    <source>
        <dbReference type="ARBA" id="ARBA00022840"/>
    </source>
</evidence>
<dbReference type="InterPro" id="IPR036412">
    <property type="entry name" value="HAD-like_sf"/>
</dbReference>
<feature type="transmembrane region" description="Helical" evidence="8">
    <location>
        <begin position="690"/>
        <end position="710"/>
    </location>
</feature>
<dbReference type="Gene3D" id="3.40.1110.10">
    <property type="entry name" value="Calcium-transporting ATPase, cytoplasmic domain N"/>
    <property type="match status" value="1"/>
</dbReference>
<evidence type="ECO:0000256" key="8">
    <source>
        <dbReference type="SAM" id="Phobius"/>
    </source>
</evidence>
<dbReference type="GO" id="GO:0016887">
    <property type="term" value="F:ATP hydrolysis activity"/>
    <property type="evidence" value="ECO:0007669"/>
    <property type="project" value="InterPro"/>
</dbReference>
<dbReference type="InterPro" id="IPR023299">
    <property type="entry name" value="ATPase_P-typ_cyto_dom_N"/>
</dbReference>
<reference evidence="10 11" key="1">
    <citation type="submission" date="2018-10" db="EMBL/GenBank/DDBJ databases">
        <title>Genomic Encyclopedia of Archaeal and Bacterial Type Strains, Phase II (KMG-II): from individual species to whole genera.</title>
        <authorList>
            <person name="Goeker M."/>
        </authorList>
    </citation>
    <scope>NUCLEOTIDE SEQUENCE [LARGE SCALE GENOMIC DNA]</scope>
    <source>
        <strain evidence="10 11">DSM 19624</strain>
    </source>
</reference>
<dbReference type="SMART" id="SM00831">
    <property type="entry name" value="Cation_ATPase_N"/>
    <property type="match status" value="1"/>
</dbReference>
<proteinExistence type="predicted"/>
<evidence type="ECO:0000256" key="7">
    <source>
        <dbReference type="ARBA" id="ARBA00023136"/>
    </source>
</evidence>
<sequence>MALPATGKYGQAYTKDFKKVKLVRLINACLEKMEDNNFNVEGLSNAQVLESRNKYGSNILSFEAEDNVFTVIFKLLKEPMIIILLIATAIYCFSGDFANGIFLLCSILFLSMISLYQDSRSRNALEKLKLYHKPTCKVIREGALLNIPTESLVIGDSMVVEEGTSVPADGLIFHSNDFSVNESLLTGESLSVFKDAATNDHMIFHGTTIISGLAIANVTAIGMETRLGKVGISISKIPEQKTPLERQVNNFVKNMVILGAIVFLMVWGINFLHSHLFMASLLQSLTLAMSIIPEEIPVAFTSFMALGAWRLIKMGIVVKQMKTVETLGSATVICTDKTGTLTENQMSLDRIYLPVKRTIVNLQSPPDQESLAVLETAMWASEPIPFDPMEISIHDLYKKYAIHDERPRFFMRQEYALSGRPPMMTHIFEDKSGSRIIAAKGAPEAIISVCHLTIHQKEEILEAIETLSSTGHRVLGVASASFQGDHFPATQQEFAMEFAGLIAFTDPPKKNIRFVLNDFYHAGITVKIITGDNAQTTSAIAKEIGLRGADHFMNGDELMKLSDDELRLEVVKTNIFTRMFPEAKLRIINALKANHEIVAMTGDGVNDGPALKAAHIGIAMGKKGTEIAKQAASLILPEDDLSKMVDAIAMGRKIYANLKKAIQYIISIHIPIILCVFIPLALGWRYPNLFSPLHIIFLELIMGPTCSIIYENEPMEKNAMLRKPRLPTETFFSFKELFISMVQGLVIALGALLIYKYATSSGFKENTVRTMTYSVLVVSNIFLTLANRSFFYSVLETLRYKNKLVPIIICITISLTGAMIYITPVSQFFGFAPLTGRQLLICLVTGFISVIWLEGLKFFKRINTLEIQNDNSHTTVL</sequence>
<dbReference type="RefSeq" id="WP_244095153.1">
    <property type="nucleotide sequence ID" value="NZ_RCCK01000014.1"/>
</dbReference>
<feature type="domain" description="Cation-transporting P-type ATPase N-terminal" evidence="9">
    <location>
        <begin position="11"/>
        <end position="96"/>
    </location>
</feature>
<dbReference type="InterPro" id="IPR004014">
    <property type="entry name" value="ATPase_P-typ_cation-transptr_N"/>
</dbReference>
<keyword evidence="2 8" id="KW-0812">Transmembrane</keyword>
<dbReference type="SUPFAM" id="SSF81653">
    <property type="entry name" value="Calcium ATPase, transduction domain A"/>
    <property type="match status" value="1"/>
</dbReference>
<evidence type="ECO:0000256" key="6">
    <source>
        <dbReference type="ARBA" id="ARBA00022989"/>
    </source>
</evidence>
<keyword evidence="4" id="KW-0067">ATP-binding</keyword>
<evidence type="ECO:0000256" key="3">
    <source>
        <dbReference type="ARBA" id="ARBA00022741"/>
    </source>
</evidence>
<name>A0A497XT25_9SPHI</name>
<dbReference type="SUPFAM" id="SSF81660">
    <property type="entry name" value="Metal cation-transporting ATPase, ATP-binding domain N"/>
    <property type="match status" value="1"/>
</dbReference>
<dbReference type="Proteomes" id="UP000273898">
    <property type="component" value="Unassembled WGS sequence"/>
</dbReference>
<dbReference type="Gene3D" id="1.20.1110.10">
    <property type="entry name" value="Calcium-transporting ATPase, transmembrane domain"/>
    <property type="match status" value="1"/>
</dbReference>
<dbReference type="PRINTS" id="PR00119">
    <property type="entry name" value="CATATPASE"/>
</dbReference>
<evidence type="ECO:0000259" key="9">
    <source>
        <dbReference type="SMART" id="SM00831"/>
    </source>
</evidence>
<evidence type="ECO:0000313" key="11">
    <source>
        <dbReference type="Proteomes" id="UP000273898"/>
    </source>
</evidence>
<keyword evidence="7 8" id="KW-0472">Membrane</keyword>
<dbReference type="PRINTS" id="PR00120">
    <property type="entry name" value="HATPASE"/>
</dbReference>
<comment type="subcellular location">
    <subcellularLocation>
        <location evidence="1">Membrane</location>
        <topology evidence="1">Multi-pass membrane protein</topology>
    </subcellularLocation>
</comment>
<feature type="transmembrane region" description="Helical" evidence="8">
    <location>
        <begin position="255"/>
        <end position="276"/>
    </location>
</feature>
<dbReference type="SUPFAM" id="SSF56784">
    <property type="entry name" value="HAD-like"/>
    <property type="match status" value="1"/>
</dbReference>
<dbReference type="SFLD" id="SFLDS00003">
    <property type="entry name" value="Haloacid_Dehalogenase"/>
    <property type="match status" value="1"/>
</dbReference>
<dbReference type="Gene3D" id="2.70.150.10">
    <property type="entry name" value="Calcium-transporting ATPase, cytoplasmic transduction domain A"/>
    <property type="match status" value="1"/>
</dbReference>
<comment type="caution">
    <text evidence="10">The sequence shown here is derived from an EMBL/GenBank/DDBJ whole genome shotgun (WGS) entry which is preliminary data.</text>
</comment>
<evidence type="ECO:0000256" key="1">
    <source>
        <dbReference type="ARBA" id="ARBA00004141"/>
    </source>
</evidence>
<evidence type="ECO:0000313" key="10">
    <source>
        <dbReference type="EMBL" id="RLJ72548.1"/>
    </source>
</evidence>
<feature type="transmembrane region" description="Helical" evidence="8">
    <location>
        <begin position="661"/>
        <end position="684"/>
    </location>
</feature>
<dbReference type="GO" id="GO:0016020">
    <property type="term" value="C:membrane"/>
    <property type="evidence" value="ECO:0007669"/>
    <property type="project" value="UniProtKB-SubCell"/>
</dbReference>
<dbReference type="SUPFAM" id="SSF81665">
    <property type="entry name" value="Calcium ATPase, transmembrane domain M"/>
    <property type="match status" value="1"/>
</dbReference>
<keyword evidence="3" id="KW-0547">Nucleotide-binding</keyword>
<dbReference type="InterPro" id="IPR059000">
    <property type="entry name" value="ATPase_P-type_domA"/>
</dbReference>
<feature type="transmembrane region" description="Helical" evidence="8">
    <location>
        <begin position="804"/>
        <end position="822"/>
    </location>
</feature>
<dbReference type="InterPro" id="IPR006068">
    <property type="entry name" value="ATPase_P-typ_cation-transptr_C"/>
</dbReference>
<dbReference type="Pfam" id="PF00689">
    <property type="entry name" value="Cation_ATPase_C"/>
    <property type="match status" value="1"/>
</dbReference>
<dbReference type="InterPro" id="IPR008250">
    <property type="entry name" value="ATPase_P-typ_transduc_dom_A_sf"/>
</dbReference>
<dbReference type="PROSITE" id="PS00154">
    <property type="entry name" value="ATPASE_E1_E2"/>
    <property type="match status" value="1"/>
</dbReference>
<keyword evidence="6 8" id="KW-1133">Transmembrane helix</keyword>
<keyword evidence="5" id="KW-1278">Translocase</keyword>
<dbReference type="SFLD" id="SFLDF00027">
    <property type="entry name" value="p-type_atpase"/>
    <property type="match status" value="1"/>
</dbReference>
<dbReference type="EMBL" id="RCCK01000014">
    <property type="protein sequence ID" value="RLJ72548.1"/>
    <property type="molecule type" value="Genomic_DNA"/>
</dbReference>
<feature type="transmembrane region" description="Helical" evidence="8">
    <location>
        <begin position="770"/>
        <end position="792"/>
    </location>
</feature>
<dbReference type="Gene3D" id="3.40.50.1000">
    <property type="entry name" value="HAD superfamily/HAD-like"/>
    <property type="match status" value="1"/>
</dbReference>
<evidence type="ECO:0000256" key="5">
    <source>
        <dbReference type="ARBA" id="ARBA00022967"/>
    </source>
</evidence>
<feature type="transmembrane region" description="Helical" evidence="8">
    <location>
        <begin position="296"/>
        <end position="312"/>
    </location>
</feature>
<dbReference type="NCBIfam" id="TIGR01494">
    <property type="entry name" value="ATPase_P-type"/>
    <property type="match status" value="2"/>
</dbReference>
<dbReference type="Pfam" id="PF00702">
    <property type="entry name" value="Hydrolase"/>
    <property type="match status" value="1"/>
</dbReference>
<gene>
    <name evidence="10" type="ORF">BCL90_4170</name>
</gene>
<dbReference type="InterPro" id="IPR018303">
    <property type="entry name" value="ATPase_P-typ_P_site"/>
</dbReference>
<accession>A0A497XT25</accession>
<protein>
    <submittedName>
        <fullName evidence="10">Ca2+-transporting ATPase</fullName>
    </submittedName>
</protein>